<evidence type="ECO:0000256" key="4">
    <source>
        <dbReference type="ARBA" id="ARBA00022741"/>
    </source>
</evidence>
<dbReference type="RefSeq" id="WP_196984573.1">
    <property type="nucleotide sequence ID" value="NZ_JADWYS010000001.1"/>
</dbReference>
<evidence type="ECO:0000256" key="5">
    <source>
        <dbReference type="ARBA" id="ARBA00022840"/>
    </source>
</evidence>
<dbReference type="Gene3D" id="3.40.50.300">
    <property type="entry name" value="P-loop containing nucleotide triphosphate hydrolases"/>
    <property type="match status" value="1"/>
</dbReference>
<dbReference type="Pfam" id="PF00005">
    <property type="entry name" value="ABC_tran"/>
    <property type="match status" value="1"/>
</dbReference>
<dbReference type="SUPFAM" id="SSF52540">
    <property type="entry name" value="P-loop containing nucleoside triphosphate hydrolases"/>
    <property type="match status" value="1"/>
</dbReference>
<evidence type="ECO:0000256" key="2">
    <source>
        <dbReference type="ARBA" id="ARBA00022448"/>
    </source>
</evidence>
<keyword evidence="3" id="KW-0472">Membrane</keyword>
<evidence type="ECO:0000313" key="7">
    <source>
        <dbReference type="EMBL" id="MBG9386597.1"/>
    </source>
</evidence>
<feature type="domain" description="ABC transporter" evidence="6">
    <location>
        <begin position="7"/>
        <end position="238"/>
    </location>
</feature>
<dbReference type="InterPro" id="IPR027417">
    <property type="entry name" value="P-loop_NTPase"/>
</dbReference>
<dbReference type="PANTHER" id="PTHR42788">
    <property type="entry name" value="TAURINE IMPORT ATP-BINDING PROTEIN-RELATED"/>
    <property type="match status" value="1"/>
</dbReference>
<comment type="similarity">
    <text evidence="1">Belongs to the ABC transporter superfamily.</text>
</comment>
<evidence type="ECO:0000256" key="1">
    <source>
        <dbReference type="ARBA" id="ARBA00005417"/>
    </source>
</evidence>
<proteinExistence type="inferred from homology"/>
<organism evidence="7 8">
    <name type="scientific">Caenimonas aquaedulcis</name>
    <dbReference type="NCBI Taxonomy" id="2793270"/>
    <lineage>
        <taxon>Bacteria</taxon>
        <taxon>Pseudomonadati</taxon>
        <taxon>Pseudomonadota</taxon>
        <taxon>Betaproteobacteria</taxon>
        <taxon>Burkholderiales</taxon>
        <taxon>Comamonadaceae</taxon>
        <taxon>Caenimonas</taxon>
    </lineage>
</organism>
<dbReference type="PROSITE" id="PS00211">
    <property type="entry name" value="ABC_TRANSPORTER_1"/>
    <property type="match status" value="1"/>
</dbReference>
<dbReference type="SMART" id="SM00382">
    <property type="entry name" value="AAA"/>
    <property type="match status" value="1"/>
</dbReference>
<evidence type="ECO:0000259" key="6">
    <source>
        <dbReference type="PROSITE" id="PS50893"/>
    </source>
</evidence>
<evidence type="ECO:0000256" key="3">
    <source>
        <dbReference type="ARBA" id="ARBA00022475"/>
    </source>
</evidence>
<evidence type="ECO:0000313" key="8">
    <source>
        <dbReference type="Proteomes" id="UP000651050"/>
    </source>
</evidence>
<comment type="caution">
    <text evidence="7">The sequence shown here is derived from an EMBL/GenBank/DDBJ whole genome shotgun (WGS) entry which is preliminary data.</text>
</comment>
<keyword evidence="3" id="KW-1003">Cell membrane</keyword>
<keyword evidence="2" id="KW-0813">Transport</keyword>
<keyword evidence="8" id="KW-1185">Reference proteome</keyword>
<dbReference type="GO" id="GO:0005524">
    <property type="term" value="F:ATP binding"/>
    <property type="evidence" value="ECO:0007669"/>
    <property type="project" value="UniProtKB-KW"/>
</dbReference>
<dbReference type="EMBL" id="JADWYS010000001">
    <property type="protein sequence ID" value="MBG9386597.1"/>
    <property type="molecule type" value="Genomic_DNA"/>
</dbReference>
<gene>
    <name evidence="7" type="ORF">I5803_01050</name>
</gene>
<dbReference type="GO" id="GO:0016887">
    <property type="term" value="F:ATP hydrolysis activity"/>
    <property type="evidence" value="ECO:0007669"/>
    <property type="project" value="InterPro"/>
</dbReference>
<keyword evidence="5 7" id="KW-0067">ATP-binding</keyword>
<keyword evidence="4" id="KW-0547">Nucleotide-binding</keyword>
<dbReference type="InterPro" id="IPR050166">
    <property type="entry name" value="ABC_transporter_ATP-bind"/>
</dbReference>
<reference evidence="7" key="1">
    <citation type="submission" date="2020-11" db="EMBL/GenBank/DDBJ databases">
        <title>Bacterial whole genome sequence for Caenimonas sp. DR4.4.</title>
        <authorList>
            <person name="Le V."/>
            <person name="Ko S.-R."/>
            <person name="Ahn C.-Y."/>
            <person name="Oh H.-M."/>
        </authorList>
    </citation>
    <scope>NUCLEOTIDE SEQUENCE</scope>
    <source>
        <strain evidence="7">DR4.4</strain>
    </source>
</reference>
<accession>A0A931ME69</accession>
<dbReference type="AlphaFoldDB" id="A0A931ME69"/>
<dbReference type="InterPro" id="IPR003439">
    <property type="entry name" value="ABC_transporter-like_ATP-bd"/>
</dbReference>
<dbReference type="PROSITE" id="PS50893">
    <property type="entry name" value="ABC_TRANSPORTER_2"/>
    <property type="match status" value="1"/>
</dbReference>
<dbReference type="Proteomes" id="UP000651050">
    <property type="component" value="Unassembled WGS sequence"/>
</dbReference>
<protein>
    <submittedName>
        <fullName evidence="7">ABC transporter ATP-binding protein</fullName>
    </submittedName>
</protein>
<name>A0A931ME69_9BURK</name>
<dbReference type="InterPro" id="IPR017871">
    <property type="entry name" value="ABC_transporter-like_CS"/>
</dbReference>
<dbReference type="InterPro" id="IPR003593">
    <property type="entry name" value="AAA+_ATPase"/>
</dbReference>
<sequence length="258" mass="27124">MAPAIEARGIGVTFRGGGRAIQALDAIDLAVAPGEFVTVLGASGSGKSTLLRVVADLVAPTRGTIEVLGGSPAQARQRRAMGFAFQDAALLPWRTALQNVMLPLQVGSGAARAGTRTPQDLLALVGLAHRGDALPAELSGGERQRVSLARALVGSPDILLMDEPFGALDELVRDRLNEELLRVWRDTGCTIVFVTHSIQEAAFLGSRVIVMHTGPQGGCESVAVDLPRARTLAIRETGDFLRITSRLRHALEAGTVAA</sequence>
<dbReference type="PANTHER" id="PTHR42788:SF13">
    <property type="entry name" value="ALIPHATIC SULFONATES IMPORT ATP-BINDING PROTEIN SSUB"/>
    <property type="match status" value="1"/>
</dbReference>